<feature type="domain" description="DUF7344" evidence="1">
    <location>
        <begin position="18"/>
        <end position="86"/>
    </location>
</feature>
<accession>A0A7D5T4R3</accession>
<dbReference type="EMBL" id="CP058909">
    <property type="protein sequence ID" value="QLH81668.1"/>
    <property type="molecule type" value="Genomic_DNA"/>
</dbReference>
<protein>
    <recommendedName>
        <fullName evidence="1">DUF7344 domain-containing protein</fullName>
    </recommendedName>
</protein>
<dbReference type="OrthoDB" id="21363at2157"/>
<keyword evidence="3" id="KW-1185">Reference proteome</keyword>
<evidence type="ECO:0000259" key="1">
    <source>
        <dbReference type="Pfam" id="PF24035"/>
    </source>
</evidence>
<dbReference type="Gene3D" id="1.10.10.10">
    <property type="entry name" value="Winged helix-like DNA-binding domain superfamily/Winged helix DNA-binding domain"/>
    <property type="match status" value="1"/>
</dbReference>
<dbReference type="InterPro" id="IPR055768">
    <property type="entry name" value="DUF7344"/>
</dbReference>
<evidence type="ECO:0000313" key="2">
    <source>
        <dbReference type="EMBL" id="QLH81668.1"/>
    </source>
</evidence>
<gene>
    <name evidence="2" type="ORF">HZS54_08535</name>
</gene>
<proteinExistence type="predicted"/>
<dbReference type="Pfam" id="PF24035">
    <property type="entry name" value="DUF7344"/>
    <property type="match status" value="1"/>
</dbReference>
<dbReference type="InterPro" id="IPR036388">
    <property type="entry name" value="WH-like_DNA-bd_sf"/>
</dbReference>
<dbReference type="RefSeq" id="WP_179921883.1">
    <property type="nucleotide sequence ID" value="NZ_CP058909.1"/>
</dbReference>
<sequence length="105" mass="11509">MQTDSVATTTEELLTAAADPQRRELLRHLRETDGEVISVPELTAAVANGDDADEREQLRVALQHVHLPKLADAGVLTFDARSSTVRDTGDERVAALLEFVETELE</sequence>
<dbReference type="GeneID" id="56082630"/>
<dbReference type="Proteomes" id="UP000509346">
    <property type="component" value="Chromosome"/>
</dbReference>
<dbReference type="AlphaFoldDB" id="A0A7D5T4R3"/>
<dbReference type="KEGG" id="hpel:HZS54_08535"/>
<name>A0A7D5T4R3_9EURY</name>
<organism evidence="2 3">
    <name type="scientific">Halosimplex pelagicum</name>
    <dbReference type="NCBI Taxonomy" id="869886"/>
    <lineage>
        <taxon>Archaea</taxon>
        <taxon>Methanobacteriati</taxon>
        <taxon>Methanobacteriota</taxon>
        <taxon>Stenosarchaea group</taxon>
        <taxon>Halobacteria</taxon>
        <taxon>Halobacteriales</taxon>
        <taxon>Haloarculaceae</taxon>
        <taxon>Halosimplex</taxon>
    </lineage>
</organism>
<reference evidence="2 3" key="1">
    <citation type="submission" date="2020-07" db="EMBL/GenBank/DDBJ databases">
        <title>Halosimplex litoreum sp. nov. and Halosimplex rubrum sp. nov., isolated from different salt environments.</title>
        <authorList>
            <person name="Cui H."/>
        </authorList>
    </citation>
    <scope>NUCLEOTIDE SEQUENCE [LARGE SCALE GENOMIC DNA]</scope>
    <source>
        <strain evidence="2 3">R2</strain>
    </source>
</reference>
<evidence type="ECO:0000313" key="3">
    <source>
        <dbReference type="Proteomes" id="UP000509346"/>
    </source>
</evidence>